<keyword evidence="2" id="KW-1185">Reference proteome</keyword>
<gene>
    <name evidence="1" type="ORF">BIFBRE_04337</name>
</gene>
<name>D4BQG7_BIFBR</name>
<accession>D4BQG7</accession>
<dbReference type="HOGENOM" id="CLU_3115057_0_0_11"/>
<protein>
    <submittedName>
        <fullName evidence="1">Uncharacterized protein</fullName>
    </submittedName>
</protein>
<evidence type="ECO:0000313" key="1">
    <source>
        <dbReference type="EMBL" id="EFE88462.1"/>
    </source>
</evidence>
<sequence>MEHQGFWRYRPSTPEVDAIHVFVNLQQTRIGKFVGYHEIARNRTLLRWQP</sequence>
<proteinExistence type="predicted"/>
<dbReference type="EMBL" id="ACCG02000012">
    <property type="protein sequence ID" value="EFE88462.1"/>
    <property type="molecule type" value="Genomic_DNA"/>
</dbReference>
<dbReference type="Proteomes" id="UP000003191">
    <property type="component" value="Unassembled WGS sequence"/>
</dbReference>
<evidence type="ECO:0000313" key="2">
    <source>
        <dbReference type="Proteomes" id="UP000003191"/>
    </source>
</evidence>
<organism evidence="1 2">
    <name type="scientific">Bifidobacterium breve DSM 20213 = JCM 1192</name>
    <dbReference type="NCBI Taxonomy" id="518634"/>
    <lineage>
        <taxon>Bacteria</taxon>
        <taxon>Bacillati</taxon>
        <taxon>Actinomycetota</taxon>
        <taxon>Actinomycetes</taxon>
        <taxon>Bifidobacteriales</taxon>
        <taxon>Bifidobacteriaceae</taxon>
        <taxon>Bifidobacterium</taxon>
    </lineage>
</organism>
<dbReference type="AlphaFoldDB" id="D4BQG7"/>
<reference evidence="1 2" key="1">
    <citation type="submission" date="2010-02" db="EMBL/GenBank/DDBJ databases">
        <authorList>
            <person name="Weinstock G."/>
            <person name="Sodergren E."/>
            <person name="Clifton S."/>
            <person name="Fulton L."/>
            <person name="Fulton B."/>
            <person name="Courtney L."/>
            <person name="Fronick C."/>
            <person name="Harrison M."/>
            <person name="Strong C."/>
            <person name="Farmer C."/>
            <person name="Delahaunty K."/>
            <person name="Markovic C."/>
            <person name="Hall O."/>
            <person name="Minx P."/>
            <person name="Tomlinson C."/>
            <person name="Mitreva M."/>
            <person name="Nelson J."/>
            <person name="Hou S."/>
            <person name="Wollam A."/>
            <person name="Pepin K.H."/>
            <person name="Johnson M."/>
            <person name="Bhonagiri V."/>
            <person name="Zhang X."/>
            <person name="Suruliraj S."/>
            <person name="Warren W."/>
            <person name="Chinwalla A."/>
            <person name="Mardis E.R."/>
            <person name="Wilson R.K."/>
        </authorList>
    </citation>
    <scope>NUCLEOTIDE SEQUENCE [LARGE SCALE GENOMIC DNA]</scope>
    <source>
        <strain evidence="1 2">DSM 20213</strain>
    </source>
</reference>
<comment type="caution">
    <text evidence="1">The sequence shown here is derived from an EMBL/GenBank/DDBJ whole genome shotgun (WGS) entry which is preliminary data.</text>
</comment>